<dbReference type="GO" id="GO:0008324">
    <property type="term" value="F:monoatomic cation transmembrane transporter activity"/>
    <property type="evidence" value="ECO:0007669"/>
    <property type="project" value="InterPro"/>
</dbReference>
<evidence type="ECO:0000256" key="6">
    <source>
        <dbReference type="ARBA" id="ARBA00022692"/>
    </source>
</evidence>
<dbReference type="GO" id="GO:1902600">
    <property type="term" value="P:proton transmembrane transport"/>
    <property type="evidence" value="ECO:0007669"/>
    <property type="project" value="InterPro"/>
</dbReference>
<dbReference type="SUPFAM" id="SSF116726">
    <property type="entry name" value="TrkA C-terminal domain-like"/>
    <property type="match status" value="2"/>
</dbReference>
<dbReference type="Pfam" id="PF02080">
    <property type="entry name" value="TrkA_C"/>
    <property type="match status" value="2"/>
</dbReference>
<reference evidence="13" key="1">
    <citation type="submission" date="2015-04" db="EMBL/GenBank/DDBJ databases">
        <authorList>
            <person name="Mushtaq Mamoona"/>
        </authorList>
    </citation>
    <scope>NUCLEOTIDE SEQUENCE [LARGE SCALE GENOMIC DNA]</scope>
    <source>
        <strain evidence="13">AN4859/03</strain>
    </source>
</reference>
<feature type="transmembrane region" description="Helical" evidence="10">
    <location>
        <begin position="55"/>
        <end position="75"/>
    </location>
</feature>
<feature type="transmembrane region" description="Helical" evidence="10">
    <location>
        <begin position="185"/>
        <end position="209"/>
    </location>
</feature>
<keyword evidence="4" id="KW-1003">Cell membrane</keyword>
<feature type="domain" description="RCK C-terminal" evidence="11">
    <location>
        <begin position="397"/>
        <end position="481"/>
    </location>
</feature>
<evidence type="ECO:0000256" key="5">
    <source>
        <dbReference type="ARBA" id="ARBA00022538"/>
    </source>
</evidence>
<name>A0A0G4K7G3_9SPIR</name>
<dbReference type="EMBL" id="CVLB01000001">
    <property type="protein sequence ID" value="CRF33675.1"/>
    <property type="molecule type" value="Genomic_DNA"/>
</dbReference>
<evidence type="ECO:0000256" key="3">
    <source>
        <dbReference type="ARBA" id="ARBA00022449"/>
    </source>
</evidence>
<dbReference type="GO" id="GO:0015297">
    <property type="term" value="F:antiporter activity"/>
    <property type="evidence" value="ECO:0007669"/>
    <property type="project" value="UniProtKB-KW"/>
</dbReference>
<dbReference type="InterPro" id="IPR038770">
    <property type="entry name" value="Na+/solute_symporter_sf"/>
</dbReference>
<dbReference type="InterPro" id="IPR006153">
    <property type="entry name" value="Cation/H_exchanger_TM"/>
</dbReference>
<evidence type="ECO:0000256" key="2">
    <source>
        <dbReference type="ARBA" id="ARBA00022448"/>
    </source>
</evidence>
<sequence>MNSSILLSSIIIILCIIVSKISVKVGVPSLLLFLVLGMVFGTDGILKIEFNDYKIAEELCTITLIFIMFYGGFGTNWKAAKPVSKQAFLLSFVGTFITSMITGLLCHYLLKLNFFESFLIGSVVGSTDAASVFSILRSRSLNLKDGLASLLELESGSNDPMSYMLTVIFLGLIGKTLTSPLAIAYMVFSQIVFALAVAAAVSFMAYNMLKRFRFPINGLDTIFVLAVALLSYSFSSVIGGNGYLTVYVVGIVLGNTKIKNKVALVHFFDGVTGLMQMVLFFLLGLLSFPSRILSVAPTSIYVALFVTLAARPIAVFAILTPFKISLKKQILVMAAGLRGAASIVFAIFVIVNNNSISYDIFHVVFFLAIISVLLQGTLLPIIAKKLDLVDSDEDVLKTFNDYVDDSDMELIQVKIPPTHHWVGRPIMEIELPEESIIVTVERGDSTIIPHGKTVIEQGDVVILNAKKTKYYDISLREIHINNRHPWKDKQLKDLNLPKNNLIVMIKREGGTVIPRGNTTIKYKDIVLLRDI</sequence>
<keyword evidence="6 10" id="KW-0812">Transmembrane</keyword>
<dbReference type="Gene3D" id="1.20.1530.20">
    <property type="match status" value="1"/>
</dbReference>
<dbReference type="PANTHER" id="PTHR32507">
    <property type="entry name" value="NA(+)/H(+) ANTIPORTER 1"/>
    <property type="match status" value="1"/>
</dbReference>
<evidence type="ECO:0000256" key="1">
    <source>
        <dbReference type="ARBA" id="ARBA00004651"/>
    </source>
</evidence>
<dbReference type="Pfam" id="PF00999">
    <property type="entry name" value="Na_H_Exchanger"/>
    <property type="match status" value="1"/>
</dbReference>
<dbReference type="InterPro" id="IPR006037">
    <property type="entry name" value="RCK_C"/>
</dbReference>
<dbReference type="GO" id="GO:0006813">
    <property type="term" value="P:potassium ion transport"/>
    <property type="evidence" value="ECO:0007669"/>
    <property type="project" value="UniProtKB-KW"/>
</dbReference>
<keyword evidence="3" id="KW-0050">Antiport</keyword>
<feature type="transmembrane region" description="Helical" evidence="10">
    <location>
        <begin position="300"/>
        <end position="319"/>
    </location>
</feature>
<organism evidence="12 13">
    <name type="scientific">Brachyspira suanatina</name>
    <dbReference type="NCBI Taxonomy" id="381802"/>
    <lineage>
        <taxon>Bacteria</taxon>
        <taxon>Pseudomonadati</taxon>
        <taxon>Spirochaetota</taxon>
        <taxon>Spirochaetia</taxon>
        <taxon>Brachyspirales</taxon>
        <taxon>Brachyspiraceae</taxon>
        <taxon>Brachyspira</taxon>
    </lineage>
</organism>
<keyword evidence="2" id="KW-0813">Transport</keyword>
<feature type="transmembrane region" description="Helical" evidence="10">
    <location>
        <begin position="265"/>
        <end position="288"/>
    </location>
</feature>
<keyword evidence="13" id="KW-1185">Reference proteome</keyword>
<feature type="transmembrane region" description="Helical" evidence="10">
    <location>
        <begin position="161"/>
        <end position="178"/>
    </location>
</feature>
<evidence type="ECO:0000259" key="11">
    <source>
        <dbReference type="PROSITE" id="PS51202"/>
    </source>
</evidence>
<feature type="transmembrane region" description="Helical" evidence="10">
    <location>
        <begin position="363"/>
        <end position="383"/>
    </location>
</feature>
<dbReference type="GO" id="GO:0005886">
    <property type="term" value="C:plasma membrane"/>
    <property type="evidence" value="ECO:0007669"/>
    <property type="project" value="UniProtKB-SubCell"/>
</dbReference>
<protein>
    <submittedName>
        <fullName evidence="12">Potassium transporter CPA</fullName>
    </submittedName>
</protein>
<proteinExistence type="predicted"/>
<dbReference type="NCBIfam" id="NF003716">
    <property type="entry name" value="PRK05326.1-3"/>
    <property type="match status" value="1"/>
</dbReference>
<keyword evidence="7 10" id="KW-1133">Transmembrane helix</keyword>
<keyword evidence="5" id="KW-0630">Potassium</keyword>
<dbReference type="RefSeq" id="WP_048594808.1">
    <property type="nucleotide sequence ID" value="NZ_CVLB01000001.1"/>
</dbReference>
<feature type="transmembrane region" description="Helical" evidence="10">
    <location>
        <begin position="331"/>
        <end position="351"/>
    </location>
</feature>
<keyword evidence="8" id="KW-0406">Ion transport</keyword>
<keyword evidence="5" id="KW-0633">Potassium transport</keyword>
<dbReference type="PROSITE" id="PS51202">
    <property type="entry name" value="RCK_C"/>
    <property type="match status" value="1"/>
</dbReference>
<comment type="subcellular location">
    <subcellularLocation>
        <location evidence="1">Cell membrane</location>
        <topology evidence="1">Multi-pass membrane protein</topology>
    </subcellularLocation>
</comment>
<feature type="transmembrane region" description="Helical" evidence="10">
    <location>
        <begin position="87"/>
        <end position="110"/>
    </location>
</feature>
<evidence type="ECO:0000313" key="12">
    <source>
        <dbReference type="EMBL" id="CRF33675.1"/>
    </source>
</evidence>
<dbReference type="OrthoDB" id="9810759at2"/>
<evidence type="ECO:0000256" key="8">
    <source>
        <dbReference type="ARBA" id="ARBA00023065"/>
    </source>
</evidence>
<evidence type="ECO:0000256" key="7">
    <source>
        <dbReference type="ARBA" id="ARBA00022989"/>
    </source>
</evidence>
<evidence type="ECO:0000256" key="4">
    <source>
        <dbReference type="ARBA" id="ARBA00022475"/>
    </source>
</evidence>
<dbReference type="NCBIfam" id="NF003715">
    <property type="entry name" value="PRK05326.1-2"/>
    <property type="match status" value="1"/>
</dbReference>
<feature type="transmembrane region" description="Helical" evidence="10">
    <location>
        <begin position="221"/>
        <end position="253"/>
    </location>
</feature>
<evidence type="ECO:0000256" key="9">
    <source>
        <dbReference type="ARBA" id="ARBA00023136"/>
    </source>
</evidence>
<evidence type="ECO:0000256" key="10">
    <source>
        <dbReference type="SAM" id="Phobius"/>
    </source>
</evidence>
<accession>A0A0G4K7G3</accession>
<keyword evidence="9 10" id="KW-0472">Membrane</keyword>
<dbReference type="AlphaFoldDB" id="A0A0G4K7G3"/>
<evidence type="ECO:0000313" key="13">
    <source>
        <dbReference type="Proteomes" id="UP000043763"/>
    </source>
</evidence>
<dbReference type="InterPro" id="IPR036721">
    <property type="entry name" value="RCK_C_sf"/>
</dbReference>
<dbReference type="Proteomes" id="UP000043763">
    <property type="component" value="Unassembled WGS sequence"/>
</dbReference>
<dbReference type="PANTHER" id="PTHR32507:SF7">
    <property type="entry name" value="K(+)_H(+) ANTIPORTER NHAP2"/>
    <property type="match status" value="1"/>
</dbReference>
<gene>
    <name evidence="12" type="ORF">BRSU_1594</name>
</gene>
<dbReference type="Gene3D" id="3.30.70.1450">
    <property type="entry name" value="Regulator of K+ conductance, C-terminal domain"/>
    <property type="match status" value="2"/>
</dbReference>